<dbReference type="InterPro" id="IPR050097">
    <property type="entry name" value="Ferredoxin-NADP_redctase_2"/>
</dbReference>
<dbReference type="PROSITE" id="PS00573">
    <property type="entry name" value="PYRIDINE_REDOX_2"/>
    <property type="match status" value="1"/>
</dbReference>
<evidence type="ECO:0000256" key="4">
    <source>
        <dbReference type="ARBA" id="ARBA00023002"/>
    </source>
</evidence>
<dbReference type="RefSeq" id="WP_307495255.1">
    <property type="nucleotide sequence ID" value="NZ_JAUSTN010000007.1"/>
</dbReference>
<sequence length="314" mass="34465">MYDIIIIGGGPAGLTAGLYGARDKKKTLVIEKSVEGGQITNTNDVENYPGAPGISGIDLAFTIKDQAEKFGCQIVNDDIVEVDLEGKIKKVKGKFDQYEGKVVIIAGGASPRKIGVPGEEDFQGRGVSYCATCDGAFYEGFEVYVVGGGDAAVEEAIYLTNFAKKVHIIHRRDELRASKDLQAKAFKNEKIDFIWNSQVTELKGDKTLKELYIKNNKSGDIEKITKDEPFGVFVFIGYVPETEIYEGKINMKDGYILTDEEMRTNIDGVFAAGDIRVKTVRQLTTAVGDGTIAAINAYKYIEEQEGTLYEGFNE</sequence>
<dbReference type="EC" id="1.8.1.9" evidence="7"/>
<comment type="subunit">
    <text evidence="7">Homodimer.</text>
</comment>
<reference evidence="10 11" key="1">
    <citation type="submission" date="2023-07" db="EMBL/GenBank/DDBJ databases">
        <title>Genomic Encyclopedia of Type Strains, Phase IV (KMG-IV): sequencing the most valuable type-strain genomes for metagenomic binning, comparative biology and taxonomic classification.</title>
        <authorList>
            <person name="Goeker M."/>
        </authorList>
    </citation>
    <scope>NUCLEOTIDE SEQUENCE [LARGE SCALE GENOMIC DNA]</scope>
    <source>
        <strain evidence="10 11">DSM 22616</strain>
    </source>
</reference>
<evidence type="ECO:0000313" key="10">
    <source>
        <dbReference type="EMBL" id="MDQ0275391.1"/>
    </source>
</evidence>
<dbReference type="NCBIfam" id="TIGR01292">
    <property type="entry name" value="TRX_reduct"/>
    <property type="match status" value="1"/>
</dbReference>
<dbReference type="Pfam" id="PF07992">
    <property type="entry name" value="Pyr_redox_2"/>
    <property type="match status" value="1"/>
</dbReference>
<feature type="domain" description="FAD/NAD(P)-binding" evidence="9">
    <location>
        <begin position="2"/>
        <end position="290"/>
    </location>
</feature>
<comment type="similarity">
    <text evidence="1 7">Belongs to the class-II pyridine nucleotide-disulfide oxidoreductase family.</text>
</comment>
<dbReference type="Proteomes" id="UP001236559">
    <property type="component" value="Unassembled WGS sequence"/>
</dbReference>
<keyword evidence="5" id="KW-1015">Disulfide bond</keyword>
<dbReference type="PANTHER" id="PTHR48105">
    <property type="entry name" value="THIOREDOXIN REDUCTASE 1-RELATED-RELATED"/>
    <property type="match status" value="1"/>
</dbReference>
<gene>
    <name evidence="10" type="ORF">J2S72_001418</name>
</gene>
<keyword evidence="2 7" id="KW-0285">Flavoprotein</keyword>
<keyword evidence="3 7" id="KW-0274">FAD</keyword>
<dbReference type="InterPro" id="IPR023753">
    <property type="entry name" value="FAD/NAD-binding_dom"/>
</dbReference>
<evidence type="ECO:0000256" key="8">
    <source>
        <dbReference type="RuleBase" id="RU003881"/>
    </source>
</evidence>
<dbReference type="PRINTS" id="PR00368">
    <property type="entry name" value="FADPNR"/>
</dbReference>
<dbReference type="PRINTS" id="PR00469">
    <property type="entry name" value="PNDRDTASEII"/>
</dbReference>
<evidence type="ECO:0000313" key="11">
    <source>
        <dbReference type="Proteomes" id="UP001236559"/>
    </source>
</evidence>
<dbReference type="GO" id="GO:0004791">
    <property type="term" value="F:thioredoxin-disulfide reductase (NADPH) activity"/>
    <property type="evidence" value="ECO:0007669"/>
    <property type="project" value="UniProtKB-EC"/>
</dbReference>
<organism evidence="10 11">
    <name type="scientific">Peptoniphilus koenoeneniae</name>
    <dbReference type="NCBI Taxonomy" id="507751"/>
    <lineage>
        <taxon>Bacteria</taxon>
        <taxon>Bacillati</taxon>
        <taxon>Bacillota</taxon>
        <taxon>Tissierellia</taxon>
        <taxon>Tissierellales</taxon>
        <taxon>Peptoniphilaceae</taxon>
        <taxon>Peptoniphilus</taxon>
    </lineage>
</organism>
<evidence type="ECO:0000256" key="6">
    <source>
        <dbReference type="ARBA" id="ARBA00023284"/>
    </source>
</evidence>
<comment type="caution">
    <text evidence="10">The sequence shown here is derived from an EMBL/GenBank/DDBJ whole genome shotgun (WGS) entry which is preliminary data.</text>
</comment>
<accession>A0ABU0AX60</accession>
<protein>
    <recommendedName>
        <fullName evidence="7">Thioredoxin reductase</fullName>
        <ecNumber evidence="7">1.8.1.9</ecNumber>
    </recommendedName>
</protein>
<comment type="cofactor">
    <cofactor evidence="8">
        <name>FAD</name>
        <dbReference type="ChEBI" id="CHEBI:57692"/>
    </cofactor>
    <text evidence="8">Binds 1 FAD per subunit.</text>
</comment>
<dbReference type="Gene3D" id="3.50.50.60">
    <property type="entry name" value="FAD/NAD(P)-binding domain"/>
    <property type="match status" value="2"/>
</dbReference>
<comment type="catalytic activity">
    <reaction evidence="7">
        <text>[thioredoxin]-dithiol + NADP(+) = [thioredoxin]-disulfide + NADPH + H(+)</text>
        <dbReference type="Rhea" id="RHEA:20345"/>
        <dbReference type="Rhea" id="RHEA-COMP:10698"/>
        <dbReference type="Rhea" id="RHEA-COMP:10700"/>
        <dbReference type="ChEBI" id="CHEBI:15378"/>
        <dbReference type="ChEBI" id="CHEBI:29950"/>
        <dbReference type="ChEBI" id="CHEBI:50058"/>
        <dbReference type="ChEBI" id="CHEBI:57783"/>
        <dbReference type="ChEBI" id="CHEBI:58349"/>
        <dbReference type="EC" id="1.8.1.9"/>
    </reaction>
</comment>
<evidence type="ECO:0000256" key="7">
    <source>
        <dbReference type="RuleBase" id="RU003880"/>
    </source>
</evidence>
<evidence type="ECO:0000256" key="2">
    <source>
        <dbReference type="ARBA" id="ARBA00022630"/>
    </source>
</evidence>
<dbReference type="InterPro" id="IPR008255">
    <property type="entry name" value="Pyr_nucl-diS_OxRdtase_2_AS"/>
</dbReference>
<evidence type="ECO:0000256" key="1">
    <source>
        <dbReference type="ARBA" id="ARBA00009333"/>
    </source>
</evidence>
<name>A0ABU0AX60_9FIRM</name>
<dbReference type="InterPro" id="IPR005982">
    <property type="entry name" value="Thioredox_Rdtase"/>
</dbReference>
<evidence type="ECO:0000256" key="5">
    <source>
        <dbReference type="ARBA" id="ARBA00023157"/>
    </source>
</evidence>
<keyword evidence="8" id="KW-0521">NADP</keyword>
<keyword evidence="4 7" id="KW-0560">Oxidoreductase</keyword>
<evidence type="ECO:0000259" key="9">
    <source>
        <dbReference type="Pfam" id="PF07992"/>
    </source>
</evidence>
<keyword evidence="11" id="KW-1185">Reference proteome</keyword>
<proteinExistence type="inferred from homology"/>
<dbReference type="EMBL" id="JAUSTN010000007">
    <property type="protein sequence ID" value="MDQ0275391.1"/>
    <property type="molecule type" value="Genomic_DNA"/>
</dbReference>
<dbReference type="InterPro" id="IPR036188">
    <property type="entry name" value="FAD/NAD-bd_sf"/>
</dbReference>
<dbReference type="SUPFAM" id="SSF51905">
    <property type="entry name" value="FAD/NAD(P)-binding domain"/>
    <property type="match status" value="1"/>
</dbReference>
<keyword evidence="6 7" id="KW-0676">Redox-active center</keyword>
<evidence type="ECO:0000256" key="3">
    <source>
        <dbReference type="ARBA" id="ARBA00022827"/>
    </source>
</evidence>